<sequence length="457" mass="49325">MSMMEQHTGSDHDRLTAVIGMGKTGQSAAAFLLHHGLACEAFDEKRVEVPRELDMPLHIGKLKAADLQRFSRIIVSPGVNWNHPALVEARNSGVPMYGDLQLFGEQYHGNIIAVTGTNGKTTTVSLIGTLLDTLPGGIEAGGNIGTPMLDLLGDEEPARVVLELSSFQLERAAPIRPRWAALLNIQPDHADMHADAAAYRAAKLRLFANQGEGDKAMLPCDVEWDALADELRGRGVYVRRFGVGYPETMDCGVQMLPNGSWQLFWHHYEIPEFISSDELPSRGVHQHLNLAVAAQAATDFGVSISVVRQALTSFRGLPHRLQSLGIVAGREWLNDSKATNPDAAIAALKSFHQVVWICGGLRKGLDVSVLKEAVASHVEHVYIIGKDPKPFVELADAAGVPATFAKTMEQAVKLASRSQAGLSVLLSPAAASQDQFANYAERGNAFVNAVKALEAKA</sequence>
<dbReference type="Pfam" id="PF02875">
    <property type="entry name" value="Mur_ligase_C"/>
    <property type="match status" value="1"/>
</dbReference>
<dbReference type="InterPro" id="IPR005762">
    <property type="entry name" value="MurD"/>
</dbReference>
<keyword evidence="8 9" id="KW-0131">Cell cycle</keyword>
<evidence type="ECO:0000256" key="7">
    <source>
        <dbReference type="ARBA" id="ARBA00022840"/>
    </source>
</evidence>
<dbReference type="InterPro" id="IPR018109">
    <property type="entry name" value="Folylpolyglutamate_synth_CS"/>
</dbReference>
<keyword evidence="9 10" id="KW-0573">Peptidoglycan synthesis</keyword>
<keyword evidence="9 10" id="KW-0133">Cell shape</keyword>
<dbReference type="EMBL" id="CP018800">
    <property type="protein sequence ID" value="ATX82690.1"/>
    <property type="molecule type" value="Genomic_DNA"/>
</dbReference>
<evidence type="ECO:0000313" key="14">
    <source>
        <dbReference type="Proteomes" id="UP000231637"/>
    </source>
</evidence>
<accession>A0A2K8L5T9</accession>
<dbReference type="SUPFAM" id="SSF53244">
    <property type="entry name" value="MurD-like peptide ligases, peptide-binding domain"/>
    <property type="match status" value="1"/>
</dbReference>
<evidence type="ECO:0000256" key="4">
    <source>
        <dbReference type="ARBA" id="ARBA00022598"/>
    </source>
</evidence>
<keyword evidence="4 9" id="KW-0436">Ligase</keyword>
<keyword evidence="3 9" id="KW-0963">Cytoplasm</keyword>
<keyword evidence="6 9" id="KW-0547">Nucleotide-binding</keyword>
<dbReference type="InterPro" id="IPR036565">
    <property type="entry name" value="Mur-like_cat_sf"/>
</dbReference>
<evidence type="ECO:0000256" key="8">
    <source>
        <dbReference type="ARBA" id="ARBA00023306"/>
    </source>
</evidence>
<feature type="binding site" evidence="9">
    <location>
        <begin position="116"/>
        <end position="122"/>
    </location>
    <ligand>
        <name>ATP</name>
        <dbReference type="ChEBI" id="CHEBI:30616"/>
    </ligand>
</feature>
<dbReference type="Gene3D" id="3.40.50.720">
    <property type="entry name" value="NAD(P)-binding Rossmann-like Domain"/>
    <property type="match status" value="1"/>
</dbReference>
<dbReference type="GO" id="GO:0005524">
    <property type="term" value="F:ATP binding"/>
    <property type="evidence" value="ECO:0007669"/>
    <property type="project" value="UniProtKB-UniRule"/>
</dbReference>
<dbReference type="InterPro" id="IPR013221">
    <property type="entry name" value="Mur_ligase_cen"/>
</dbReference>
<keyword evidence="9 10" id="KW-0961">Cell wall biogenesis/degradation</keyword>
<keyword evidence="7 9" id="KW-0067">ATP-binding</keyword>
<evidence type="ECO:0000313" key="13">
    <source>
        <dbReference type="EMBL" id="ATX82690.1"/>
    </source>
</evidence>
<dbReference type="Gene3D" id="3.90.190.20">
    <property type="entry name" value="Mur ligase, C-terminal domain"/>
    <property type="match status" value="1"/>
</dbReference>
<keyword evidence="5 9" id="KW-0132">Cell division</keyword>
<feature type="domain" description="Mur ligase C-terminal" evidence="11">
    <location>
        <begin position="319"/>
        <end position="429"/>
    </location>
</feature>
<evidence type="ECO:0000256" key="2">
    <source>
        <dbReference type="ARBA" id="ARBA00004752"/>
    </source>
</evidence>
<dbReference type="PANTHER" id="PTHR43692">
    <property type="entry name" value="UDP-N-ACETYLMURAMOYLALANINE--D-GLUTAMATE LIGASE"/>
    <property type="match status" value="1"/>
</dbReference>
<dbReference type="SUPFAM" id="SSF51984">
    <property type="entry name" value="MurCD N-terminal domain"/>
    <property type="match status" value="1"/>
</dbReference>
<evidence type="ECO:0000259" key="11">
    <source>
        <dbReference type="Pfam" id="PF02875"/>
    </source>
</evidence>
<dbReference type="KEGG" id="mfn:Ga0123462_1847"/>
<dbReference type="GO" id="GO:0005737">
    <property type="term" value="C:cytoplasm"/>
    <property type="evidence" value="ECO:0007669"/>
    <property type="project" value="UniProtKB-SubCell"/>
</dbReference>
<dbReference type="EC" id="6.3.2.9" evidence="9 10"/>
<feature type="domain" description="Mur ligase central" evidence="12">
    <location>
        <begin position="114"/>
        <end position="296"/>
    </location>
</feature>
<dbReference type="PROSITE" id="PS01011">
    <property type="entry name" value="FOLYLPOLYGLU_SYNT_1"/>
    <property type="match status" value="1"/>
</dbReference>
<comment type="catalytic activity">
    <reaction evidence="9 10">
        <text>UDP-N-acetyl-alpha-D-muramoyl-L-alanine + D-glutamate + ATP = UDP-N-acetyl-alpha-D-muramoyl-L-alanyl-D-glutamate + ADP + phosphate + H(+)</text>
        <dbReference type="Rhea" id="RHEA:16429"/>
        <dbReference type="ChEBI" id="CHEBI:15378"/>
        <dbReference type="ChEBI" id="CHEBI:29986"/>
        <dbReference type="ChEBI" id="CHEBI:30616"/>
        <dbReference type="ChEBI" id="CHEBI:43474"/>
        <dbReference type="ChEBI" id="CHEBI:83898"/>
        <dbReference type="ChEBI" id="CHEBI:83900"/>
        <dbReference type="ChEBI" id="CHEBI:456216"/>
        <dbReference type="EC" id="6.3.2.9"/>
    </reaction>
</comment>
<evidence type="ECO:0000256" key="5">
    <source>
        <dbReference type="ARBA" id="ARBA00022618"/>
    </source>
</evidence>
<evidence type="ECO:0000256" key="9">
    <source>
        <dbReference type="HAMAP-Rule" id="MF_00639"/>
    </source>
</evidence>
<dbReference type="InterPro" id="IPR036615">
    <property type="entry name" value="Mur_ligase_C_dom_sf"/>
</dbReference>
<comment type="subcellular location">
    <subcellularLocation>
        <location evidence="1 9 10">Cytoplasm</location>
    </subcellularLocation>
</comment>
<dbReference type="Pfam" id="PF08245">
    <property type="entry name" value="Mur_ligase_M"/>
    <property type="match status" value="1"/>
</dbReference>
<dbReference type="HAMAP" id="MF_00639">
    <property type="entry name" value="MurD"/>
    <property type="match status" value="1"/>
</dbReference>
<evidence type="ECO:0000256" key="10">
    <source>
        <dbReference type="RuleBase" id="RU003664"/>
    </source>
</evidence>
<name>A0A2K8L5T9_9PROT</name>
<evidence type="ECO:0000259" key="12">
    <source>
        <dbReference type="Pfam" id="PF08245"/>
    </source>
</evidence>
<dbReference type="UniPathway" id="UPA00219"/>
<comment type="pathway">
    <text evidence="2 9 10">Cell wall biogenesis; peptidoglycan biosynthesis.</text>
</comment>
<comment type="function">
    <text evidence="9 10">Cell wall formation. Catalyzes the addition of glutamate to the nucleotide precursor UDP-N-acetylmuramoyl-L-alanine (UMA).</text>
</comment>
<dbReference type="InterPro" id="IPR004101">
    <property type="entry name" value="Mur_ligase_C"/>
</dbReference>
<evidence type="ECO:0000256" key="6">
    <source>
        <dbReference type="ARBA" id="ARBA00022741"/>
    </source>
</evidence>
<dbReference type="Pfam" id="PF21799">
    <property type="entry name" value="MurD-like_N"/>
    <property type="match status" value="1"/>
</dbReference>
<dbReference type="SUPFAM" id="SSF53623">
    <property type="entry name" value="MurD-like peptide ligases, catalytic domain"/>
    <property type="match status" value="1"/>
</dbReference>
<reference evidence="13 14" key="1">
    <citation type="submission" date="2016-12" db="EMBL/GenBank/DDBJ databases">
        <title>Isolation and genomic insights into novel planktonic Zetaproteobacteria from stratified waters of the Chesapeake Bay.</title>
        <authorList>
            <person name="McAllister S.M."/>
            <person name="Kato S."/>
            <person name="Chan C.S."/>
            <person name="Chiu B.K."/>
            <person name="Field E.K."/>
        </authorList>
    </citation>
    <scope>NUCLEOTIDE SEQUENCE [LARGE SCALE GENOMIC DNA]</scope>
    <source>
        <strain evidence="13 14">CP-8</strain>
    </source>
</reference>
<dbReference type="PANTHER" id="PTHR43692:SF1">
    <property type="entry name" value="UDP-N-ACETYLMURAMOYLALANINE--D-GLUTAMATE LIGASE"/>
    <property type="match status" value="1"/>
</dbReference>
<dbReference type="Proteomes" id="UP000231637">
    <property type="component" value="Chromosome"/>
</dbReference>
<dbReference type="GO" id="GO:0004326">
    <property type="term" value="F:tetrahydrofolylpolyglutamate synthase activity"/>
    <property type="evidence" value="ECO:0007669"/>
    <property type="project" value="InterPro"/>
</dbReference>
<comment type="similarity">
    <text evidence="9">Belongs to the MurCDEF family.</text>
</comment>
<keyword evidence="14" id="KW-1185">Reference proteome</keyword>
<dbReference type="GO" id="GO:0071555">
    <property type="term" value="P:cell wall organization"/>
    <property type="evidence" value="ECO:0007669"/>
    <property type="project" value="UniProtKB-KW"/>
</dbReference>
<evidence type="ECO:0000256" key="1">
    <source>
        <dbReference type="ARBA" id="ARBA00004496"/>
    </source>
</evidence>
<dbReference type="NCBIfam" id="TIGR01087">
    <property type="entry name" value="murD"/>
    <property type="match status" value="1"/>
</dbReference>
<gene>
    <name evidence="9" type="primary">murD</name>
    <name evidence="13" type="ORF">Ga0123462_1847</name>
</gene>
<organism evidence="13 14">
    <name type="scientific">Mariprofundus ferrinatatus</name>
    <dbReference type="NCBI Taxonomy" id="1921087"/>
    <lineage>
        <taxon>Bacteria</taxon>
        <taxon>Pseudomonadati</taxon>
        <taxon>Pseudomonadota</taxon>
        <taxon>Candidatius Mariprofundia</taxon>
        <taxon>Mariprofundales</taxon>
        <taxon>Mariprofundaceae</taxon>
        <taxon>Mariprofundus</taxon>
    </lineage>
</organism>
<dbReference type="AlphaFoldDB" id="A0A2K8L5T9"/>
<dbReference type="GO" id="GO:0008764">
    <property type="term" value="F:UDP-N-acetylmuramoylalanine-D-glutamate ligase activity"/>
    <property type="evidence" value="ECO:0007669"/>
    <property type="project" value="UniProtKB-UniRule"/>
</dbReference>
<dbReference type="GO" id="GO:0009252">
    <property type="term" value="P:peptidoglycan biosynthetic process"/>
    <property type="evidence" value="ECO:0007669"/>
    <property type="project" value="UniProtKB-UniRule"/>
</dbReference>
<protein>
    <recommendedName>
        <fullName evidence="9 10">UDP-N-acetylmuramoylalanine--D-glutamate ligase</fullName>
        <ecNumber evidence="9 10">6.3.2.9</ecNumber>
    </recommendedName>
    <alternativeName>
        <fullName evidence="9">D-glutamic acid-adding enzyme</fullName>
    </alternativeName>
    <alternativeName>
        <fullName evidence="9">UDP-N-acetylmuramoyl-L-alanyl-D-glutamate synthetase</fullName>
    </alternativeName>
</protein>
<dbReference type="Gene3D" id="3.40.1190.10">
    <property type="entry name" value="Mur-like, catalytic domain"/>
    <property type="match status" value="1"/>
</dbReference>
<dbReference type="GO" id="GO:0008360">
    <property type="term" value="P:regulation of cell shape"/>
    <property type="evidence" value="ECO:0007669"/>
    <property type="project" value="UniProtKB-KW"/>
</dbReference>
<dbReference type="GO" id="GO:0051301">
    <property type="term" value="P:cell division"/>
    <property type="evidence" value="ECO:0007669"/>
    <property type="project" value="UniProtKB-KW"/>
</dbReference>
<evidence type="ECO:0000256" key="3">
    <source>
        <dbReference type="ARBA" id="ARBA00022490"/>
    </source>
</evidence>
<proteinExistence type="inferred from homology"/>